<gene>
    <name evidence="4" type="ORF">E7Z59_04085</name>
</gene>
<dbReference type="OrthoDB" id="1453181at2"/>
<organism evidence="4 5">
    <name type="scientific">Robertkochia marina</name>
    <dbReference type="NCBI Taxonomy" id="1227945"/>
    <lineage>
        <taxon>Bacteria</taxon>
        <taxon>Pseudomonadati</taxon>
        <taxon>Bacteroidota</taxon>
        <taxon>Flavobacteriia</taxon>
        <taxon>Flavobacteriales</taxon>
        <taxon>Flavobacteriaceae</taxon>
        <taxon>Robertkochia</taxon>
    </lineage>
</organism>
<evidence type="ECO:0000256" key="1">
    <source>
        <dbReference type="ARBA" id="ARBA00004442"/>
    </source>
</evidence>
<dbReference type="InterPro" id="IPR013784">
    <property type="entry name" value="Carb-bd-like_fold"/>
</dbReference>
<evidence type="ECO:0000313" key="5">
    <source>
        <dbReference type="Proteomes" id="UP000305939"/>
    </source>
</evidence>
<dbReference type="RefSeq" id="WP_136335005.1">
    <property type="nucleotide sequence ID" value="NZ_QXMP01000001.1"/>
</dbReference>
<accession>A0A4S3M350</accession>
<keyword evidence="5" id="KW-1185">Reference proteome</keyword>
<dbReference type="EMBL" id="SSMC01000001">
    <property type="protein sequence ID" value="THD69516.1"/>
    <property type="molecule type" value="Genomic_DNA"/>
</dbReference>
<protein>
    <submittedName>
        <fullName evidence="4">TonB-dependent receptor</fullName>
    </submittedName>
</protein>
<evidence type="ECO:0000313" key="4">
    <source>
        <dbReference type="EMBL" id="THD69516.1"/>
    </source>
</evidence>
<evidence type="ECO:0000256" key="3">
    <source>
        <dbReference type="ARBA" id="ARBA00023237"/>
    </source>
</evidence>
<proteinExistence type="predicted"/>
<comment type="subcellular location">
    <subcellularLocation>
        <location evidence="1">Cell outer membrane</location>
    </subcellularLocation>
</comment>
<dbReference type="InterPro" id="IPR036942">
    <property type="entry name" value="Beta-barrel_TonB_sf"/>
</dbReference>
<dbReference type="SUPFAM" id="SSF49452">
    <property type="entry name" value="Starch-binding domain-like"/>
    <property type="match status" value="1"/>
</dbReference>
<comment type="caution">
    <text evidence="4">The sequence shown here is derived from an EMBL/GenBank/DDBJ whole genome shotgun (WGS) entry which is preliminary data.</text>
</comment>
<name>A0A4S3M350_9FLAO</name>
<dbReference type="GO" id="GO:0030246">
    <property type="term" value="F:carbohydrate binding"/>
    <property type="evidence" value="ECO:0007669"/>
    <property type="project" value="InterPro"/>
</dbReference>
<sequence length="912" mass="103000">MFQFGLWLTCLCFPALIISQNTSSVTGSVADAKSYEFLKGVEVCFDECMVRVNTDKTGVFILDDLSAGKHLIIISHPRFQQVNLPVVLKPDEILDLGKIFLERTLKAQSYESSVEEESIAELTDVPMIADFSVLNAQQDLYERRSAFNFGKAFYRIRGYDSKYREVLINGIPVYDEDSGRAPFSLWGGLNDMFRDREFAPGLNSVSQSFGSIGGTTQFILKPANNRSGFRVTSSASNRSYLGRGMFTYNSGLRSQKWAFSFSASRRWAEQGYIEGTLYDAYSLFGAVQLNLGKGQELVFNIFYAPQRRGMRSALTEEVVSLAGARYNPYWGLQDGKIRNARTRSNRQPVFLLNYFRNTSRGSWQIGLLHTSGIKASSRLGYYNAPNPFPDYYRYLPSWQLNGNMVNFENAREVGAGFSSNPQLNWAELYKINAAEVKGGMASYIEYEDIVSSSLSSLSVTLTSRSGKRGRLHAGVNGRFSNSQYFARIIDLLGADYHLDRDPFSETRNDLNTEGMSYKGDRIGYNYQQRTMKAQAYIRYHRNFNRGQAYLSYRAEYLNTVRDGLFRNERYPENSFGEGQTLTMTGHSSKAGLNYRISGRHILDLELAWLNQLPLPGSLYINPRENHLTIKDPVPEQITGADLRYRMDLPDLKLRATAYFTLFSDLTDVNYFYFEGGVGNAFVQELNTGINKRHYGGELSLEYSVSSDVKFDLVWAHGVYEYTTDPNLSLTFNTVNTESSINAEGALDLGPAFIAGTKIAQGPQTAGALGVEYRSPEYWWSGLTISYLDNNYIGLSNVRRTSSFYLDPETGEEFTEIDPEISSLLLKQERLQPIYYLDLAGGKSWLVNTVYISVFASVNNLFDTIYQTGGFEQNRRATYAGLYEDSLSGSPSFGSRYWCSNGRTYFLNLAVNF</sequence>
<dbReference type="AlphaFoldDB" id="A0A4S3M350"/>
<keyword evidence="3" id="KW-0998">Cell outer membrane</keyword>
<dbReference type="Proteomes" id="UP000305939">
    <property type="component" value="Unassembled WGS sequence"/>
</dbReference>
<reference evidence="4 5" key="1">
    <citation type="submission" date="2019-04" db="EMBL/GenBank/DDBJ databases">
        <title>Draft genome sequence of Robertkochia marina CC-AMO-30D.</title>
        <authorList>
            <person name="Hameed A."/>
            <person name="Lin S.-Y."/>
            <person name="Shahina M."/>
            <person name="Lai W.-A."/>
            <person name="Young C.-C."/>
        </authorList>
    </citation>
    <scope>NUCLEOTIDE SEQUENCE [LARGE SCALE GENOMIC DNA]</scope>
    <source>
        <strain evidence="4 5">CC-AMO-30D</strain>
    </source>
</reference>
<keyword evidence="2" id="KW-0472">Membrane</keyword>
<evidence type="ECO:0000256" key="2">
    <source>
        <dbReference type="ARBA" id="ARBA00023136"/>
    </source>
</evidence>
<dbReference type="SUPFAM" id="SSF56935">
    <property type="entry name" value="Porins"/>
    <property type="match status" value="1"/>
</dbReference>
<dbReference type="Gene3D" id="2.40.170.20">
    <property type="entry name" value="TonB-dependent receptor, beta-barrel domain"/>
    <property type="match status" value="1"/>
</dbReference>
<keyword evidence="4" id="KW-0675">Receptor</keyword>
<dbReference type="GO" id="GO:0009279">
    <property type="term" value="C:cell outer membrane"/>
    <property type="evidence" value="ECO:0007669"/>
    <property type="project" value="UniProtKB-SubCell"/>
</dbReference>